<evidence type="ECO:0000256" key="1">
    <source>
        <dbReference type="SAM" id="MobiDB-lite"/>
    </source>
</evidence>
<name>A0ABQ7H6N5_DUNSA</name>
<dbReference type="Proteomes" id="UP000815325">
    <property type="component" value="Unassembled WGS sequence"/>
</dbReference>
<feature type="compositionally biased region" description="Polar residues" evidence="1">
    <location>
        <begin position="92"/>
        <end position="103"/>
    </location>
</feature>
<sequence>VCVFGQPSAGSASHLQHLQPRPKSFSKHHLAPNLEPQLRNSVPSHPTVPSPYDPYLQGEGYPAYANLGNVEKGALTSPGGSSPLGHLLFPGTDSNSRSNSSHGMQLGYAPMVGSNEGGTQNETSSGYNAVVTPNGVYTATQGDGLRRESGYNGPTSVHNSGYSPQGSMSNSGYNGNPGSQQGSGYNGAKSRRGSGLNGPVPVSPGAAMSGPPHLNPGFNTSPTMLARGSMGPSSRPNSGYNGPTLPAVAAPMPGPGIAPTSRHSAGFSGPPPMQPLSPTGSFGKLSGTSHPEVPIRNRSFQEAGFNLRGVPGAVAPPWGGLPLHNPGLYGGSAVPPQQPQMSSPVQTPLQKLGASAAMAGGVGVYPNSSLHPPQHGGPKAAFGAPGFGGPVMPPNGPHIRSPLVRLGSALQHELEGRDGRPGTH</sequence>
<comment type="caution">
    <text evidence="2">The sequence shown here is derived from an EMBL/GenBank/DDBJ whole genome shotgun (WGS) entry which is preliminary data.</text>
</comment>
<accession>A0ABQ7H6N5</accession>
<gene>
    <name evidence="2" type="ORF">DUNSADRAFT_6771</name>
</gene>
<feature type="region of interest" description="Disordered" evidence="1">
    <location>
        <begin position="85"/>
        <end position="292"/>
    </location>
</feature>
<evidence type="ECO:0000313" key="3">
    <source>
        <dbReference type="Proteomes" id="UP000815325"/>
    </source>
</evidence>
<feature type="compositionally biased region" description="Polar residues" evidence="1">
    <location>
        <begin position="152"/>
        <end position="183"/>
    </location>
</feature>
<protein>
    <submittedName>
        <fullName evidence="2">Uncharacterized protein</fullName>
    </submittedName>
</protein>
<reference evidence="2" key="1">
    <citation type="submission" date="2017-08" db="EMBL/GenBank/DDBJ databases">
        <authorList>
            <person name="Polle J.E."/>
            <person name="Barry K."/>
            <person name="Cushman J."/>
            <person name="Schmutz J."/>
            <person name="Tran D."/>
            <person name="Hathwaick L.T."/>
            <person name="Yim W.C."/>
            <person name="Jenkins J."/>
            <person name="Mckie-Krisberg Z.M."/>
            <person name="Prochnik S."/>
            <person name="Lindquist E."/>
            <person name="Dockter R.B."/>
            <person name="Adam C."/>
            <person name="Molina H."/>
            <person name="Bunkerborg J."/>
            <person name="Jin E."/>
            <person name="Buchheim M."/>
            <person name="Magnuson J."/>
        </authorList>
    </citation>
    <scope>NUCLEOTIDE SEQUENCE</scope>
    <source>
        <strain evidence="2">CCAP 19/18</strain>
    </source>
</reference>
<evidence type="ECO:0000313" key="2">
    <source>
        <dbReference type="EMBL" id="KAF5842527.1"/>
    </source>
</evidence>
<dbReference type="EMBL" id="MU069460">
    <property type="protein sequence ID" value="KAF5842527.1"/>
    <property type="molecule type" value="Genomic_DNA"/>
</dbReference>
<feature type="compositionally biased region" description="Polar residues" evidence="1">
    <location>
        <begin position="231"/>
        <end position="241"/>
    </location>
</feature>
<feature type="non-terminal residue" evidence="2">
    <location>
        <position position="1"/>
    </location>
</feature>
<keyword evidence="3" id="KW-1185">Reference proteome</keyword>
<proteinExistence type="predicted"/>
<feature type="compositionally biased region" description="Polar residues" evidence="1">
    <location>
        <begin position="117"/>
        <end position="127"/>
    </location>
</feature>
<feature type="region of interest" description="Disordered" evidence="1">
    <location>
        <begin position="1"/>
        <end position="29"/>
    </location>
</feature>
<organism evidence="2 3">
    <name type="scientific">Dunaliella salina</name>
    <name type="common">Green alga</name>
    <name type="synonym">Protococcus salinus</name>
    <dbReference type="NCBI Taxonomy" id="3046"/>
    <lineage>
        <taxon>Eukaryota</taxon>
        <taxon>Viridiplantae</taxon>
        <taxon>Chlorophyta</taxon>
        <taxon>core chlorophytes</taxon>
        <taxon>Chlorophyceae</taxon>
        <taxon>CS clade</taxon>
        <taxon>Chlamydomonadales</taxon>
        <taxon>Dunaliellaceae</taxon>
        <taxon>Dunaliella</taxon>
    </lineage>
</organism>